<comment type="caution">
    <text evidence="3">The sequence shown here is derived from an EMBL/GenBank/DDBJ whole genome shotgun (WGS) entry which is preliminary data.</text>
</comment>
<dbReference type="EMBL" id="JAGINW010000001">
    <property type="protein sequence ID" value="MBP2324901.1"/>
    <property type="molecule type" value="Genomic_DNA"/>
</dbReference>
<dbReference type="InterPro" id="IPR005158">
    <property type="entry name" value="BTAD"/>
</dbReference>
<proteinExistence type="predicted"/>
<dbReference type="Proteomes" id="UP001519332">
    <property type="component" value="Unassembled WGS sequence"/>
</dbReference>
<evidence type="ECO:0000313" key="4">
    <source>
        <dbReference type="Proteomes" id="UP001519332"/>
    </source>
</evidence>
<dbReference type="SUPFAM" id="SSF48452">
    <property type="entry name" value="TPR-like"/>
    <property type="match status" value="3"/>
</dbReference>
<dbReference type="SMART" id="SM00028">
    <property type="entry name" value="TPR"/>
    <property type="match status" value="4"/>
</dbReference>
<dbReference type="InterPro" id="IPR019734">
    <property type="entry name" value="TPR_rpt"/>
</dbReference>
<reference evidence="3 4" key="1">
    <citation type="submission" date="2021-03" db="EMBL/GenBank/DDBJ databases">
        <title>Sequencing the genomes of 1000 actinobacteria strains.</title>
        <authorList>
            <person name="Klenk H.-P."/>
        </authorList>
    </citation>
    <scope>NUCLEOTIDE SEQUENCE [LARGE SCALE GENOMIC DNA]</scope>
    <source>
        <strain evidence="3 4">DSM 46670</strain>
    </source>
</reference>
<dbReference type="Gene3D" id="3.40.50.300">
    <property type="entry name" value="P-loop containing nucleotide triphosphate hydrolases"/>
    <property type="match status" value="1"/>
</dbReference>
<keyword evidence="4" id="KW-1185">Reference proteome</keyword>
<dbReference type="InterPro" id="IPR027417">
    <property type="entry name" value="P-loop_NTPase"/>
</dbReference>
<feature type="repeat" description="TPR" evidence="1">
    <location>
        <begin position="684"/>
        <end position="717"/>
    </location>
</feature>
<name>A0ABS4TKF0_9PSEU</name>
<dbReference type="PANTHER" id="PTHR47691:SF3">
    <property type="entry name" value="HTH-TYPE TRANSCRIPTIONAL REGULATOR RV0890C-RELATED"/>
    <property type="match status" value="1"/>
</dbReference>
<dbReference type="InterPro" id="IPR011990">
    <property type="entry name" value="TPR-like_helical_dom_sf"/>
</dbReference>
<dbReference type="PROSITE" id="PS50005">
    <property type="entry name" value="TPR"/>
    <property type="match status" value="1"/>
</dbReference>
<dbReference type="Pfam" id="PF13424">
    <property type="entry name" value="TPR_12"/>
    <property type="match status" value="1"/>
</dbReference>
<dbReference type="PRINTS" id="PR00364">
    <property type="entry name" value="DISEASERSIST"/>
</dbReference>
<evidence type="ECO:0000313" key="3">
    <source>
        <dbReference type="EMBL" id="MBP2324901.1"/>
    </source>
</evidence>
<protein>
    <submittedName>
        <fullName evidence="3">Tetratricopeptide (TPR) repeat protein</fullName>
    </submittedName>
</protein>
<gene>
    <name evidence="3" type="ORF">JOF56_005286</name>
</gene>
<keyword evidence="1" id="KW-0802">TPR repeat</keyword>
<dbReference type="Pfam" id="PF03704">
    <property type="entry name" value="BTAD"/>
    <property type="match status" value="1"/>
</dbReference>
<evidence type="ECO:0000256" key="1">
    <source>
        <dbReference type="PROSITE-ProRule" id="PRU00339"/>
    </source>
</evidence>
<feature type="domain" description="Bacterial transcriptional activator" evidence="2">
    <location>
        <begin position="3"/>
        <end position="58"/>
    </location>
</feature>
<sequence length="740" mass="80703">MGKNPLDERLACQLMVALYRSGRPADALDHYQQVRCRLADELGTDPSSPLQRLHEQILATDPALTAPTVQAAAMAVPHQLPAQPRLFTGRTCDLAGLDTTLALENTVTVSGIGGIGKTWLALHWAYQHLDRFPDGQLYVNLRGFDPTGQPMSAATAVRGFLDALGVVPASVPFDVDAQVGLYRSLVAGKRMLIFLDNAADSTQVASLLPGSPTCVVLITSRRHLSGLIAAHGTRSVNLDRLTDDEAYRLLARHLGADRLAAEPGVATELLDCCAGLPLAISIVAARATMHRGFSLSVLADELRDQTGRLDALDTGDNLVNLRAVFSWSYQALSAEAADVFGALGLAPGADIGLPAIVSLTALPTARVRACLRELEQAHLVDQHAPGRYRMHDLVRLYAGERARHDKSPAALRRLVDFYVHTAFAAERRLDPHREPIWIGIPAKGCTPHEFEDEPAAMAWLATELPNLLAVQKLAAGHGRHATVWHLAWTLNTFFRRRGDYHDAVAVWRAGVAAADNSGDGAAQTLARRSLGNACGGLGLHSEALRHLQQALTVSRQTGDVSGQAHAHHLTAALWDDWGDDRRALEHAIPALRLFQELDLPVWEAWAHTQVGWHQAQVGDYQQARAHCEAALTLARRHRDRELEATTLDSLGHIAHNTGCHSQALDYYWQALGLLRDLGHDHHEADTLLRIGHAHHALGHHDMAVAAWRQALELYQAQRRADDEDGVRQELEALSGHRLSG</sequence>
<dbReference type="PANTHER" id="PTHR47691">
    <property type="entry name" value="REGULATOR-RELATED"/>
    <property type="match status" value="1"/>
</dbReference>
<evidence type="ECO:0000259" key="2">
    <source>
        <dbReference type="Pfam" id="PF03704"/>
    </source>
</evidence>
<organism evidence="3 4">
    <name type="scientific">Kibdelosporangium banguiense</name>
    <dbReference type="NCBI Taxonomy" id="1365924"/>
    <lineage>
        <taxon>Bacteria</taxon>
        <taxon>Bacillati</taxon>
        <taxon>Actinomycetota</taxon>
        <taxon>Actinomycetes</taxon>
        <taxon>Pseudonocardiales</taxon>
        <taxon>Pseudonocardiaceae</taxon>
        <taxon>Kibdelosporangium</taxon>
    </lineage>
</organism>
<dbReference type="Gene3D" id="1.25.40.10">
    <property type="entry name" value="Tetratricopeptide repeat domain"/>
    <property type="match status" value="1"/>
</dbReference>
<dbReference type="SUPFAM" id="SSF52540">
    <property type="entry name" value="P-loop containing nucleoside triphosphate hydrolases"/>
    <property type="match status" value="1"/>
</dbReference>
<accession>A0ABS4TKF0</accession>